<comment type="caution">
    <text evidence="1">The sequence shown here is derived from an EMBL/GenBank/DDBJ whole genome shotgun (WGS) entry which is preliminary data.</text>
</comment>
<evidence type="ECO:0008006" key="3">
    <source>
        <dbReference type="Google" id="ProtNLM"/>
    </source>
</evidence>
<dbReference type="AlphaFoldDB" id="A0A841AGQ1"/>
<accession>A0A841AGQ1</accession>
<keyword evidence="2" id="KW-1185">Reference proteome</keyword>
<name>A0A841AGQ1_9MICO</name>
<gene>
    <name evidence="1" type="ORF">HNR70_002920</name>
</gene>
<dbReference type="EMBL" id="JACHLZ010000001">
    <property type="protein sequence ID" value="MBB5833107.1"/>
    <property type="molecule type" value="Genomic_DNA"/>
</dbReference>
<sequence>MSLSTAILRAVPGAFILNSGIGKIGMDAGTAQYLQGMAAQGVPPLGKLTPEQFAKFLSYGEIAVGASLLLPFVPTKLAGLALAGFSGSMVSMYLRTPGMTEDDGVRPSQEGTALAKDSWLLAIAAALLVANTGKGKDKADA</sequence>
<dbReference type="Proteomes" id="UP000588158">
    <property type="component" value="Unassembled WGS sequence"/>
</dbReference>
<evidence type="ECO:0000313" key="2">
    <source>
        <dbReference type="Proteomes" id="UP000588158"/>
    </source>
</evidence>
<proteinExistence type="predicted"/>
<organism evidence="1 2">
    <name type="scientific">Brachybacterium aquaticum</name>
    <dbReference type="NCBI Taxonomy" id="1432564"/>
    <lineage>
        <taxon>Bacteria</taxon>
        <taxon>Bacillati</taxon>
        <taxon>Actinomycetota</taxon>
        <taxon>Actinomycetes</taxon>
        <taxon>Micrococcales</taxon>
        <taxon>Dermabacteraceae</taxon>
        <taxon>Brachybacterium</taxon>
    </lineage>
</organism>
<evidence type="ECO:0000313" key="1">
    <source>
        <dbReference type="EMBL" id="MBB5833107.1"/>
    </source>
</evidence>
<protein>
    <recommendedName>
        <fullName evidence="3">DoxX family protein</fullName>
    </recommendedName>
</protein>
<dbReference type="RefSeq" id="WP_184326318.1">
    <property type="nucleotide sequence ID" value="NZ_JACHLZ010000001.1"/>
</dbReference>
<reference evidence="1 2" key="1">
    <citation type="submission" date="2020-08" db="EMBL/GenBank/DDBJ databases">
        <title>Sequencing the genomes of 1000 actinobacteria strains.</title>
        <authorList>
            <person name="Klenk H.-P."/>
        </authorList>
    </citation>
    <scope>NUCLEOTIDE SEQUENCE [LARGE SCALE GENOMIC DNA]</scope>
    <source>
        <strain evidence="1 2">DSM 28796</strain>
    </source>
</reference>